<keyword evidence="2" id="KW-1185">Reference proteome</keyword>
<protein>
    <submittedName>
        <fullName evidence="1">Uncharacterized protein</fullName>
    </submittedName>
</protein>
<gene>
    <name evidence="1" type="ORF">OE88DRAFT_1661850</name>
</gene>
<sequence length="77" mass="8285">MIRSFLISASASDFTLSKRSCVVLDGFQPSARDRSAFAEECRSATSQLILLPGDEYTSAATIWSDLGQTVQELPGPS</sequence>
<name>A0A5C3MZ53_9AGAM</name>
<organism evidence="1 2">
    <name type="scientific">Heliocybe sulcata</name>
    <dbReference type="NCBI Taxonomy" id="5364"/>
    <lineage>
        <taxon>Eukaryota</taxon>
        <taxon>Fungi</taxon>
        <taxon>Dikarya</taxon>
        <taxon>Basidiomycota</taxon>
        <taxon>Agaricomycotina</taxon>
        <taxon>Agaricomycetes</taxon>
        <taxon>Gloeophyllales</taxon>
        <taxon>Gloeophyllaceae</taxon>
        <taxon>Heliocybe</taxon>
    </lineage>
</organism>
<dbReference type="AlphaFoldDB" id="A0A5C3MZ53"/>
<reference evidence="1 2" key="1">
    <citation type="journal article" date="2019" name="Nat. Ecol. Evol.">
        <title>Megaphylogeny resolves global patterns of mushroom evolution.</title>
        <authorList>
            <person name="Varga T."/>
            <person name="Krizsan K."/>
            <person name="Foldi C."/>
            <person name="Dima B."/>
            <person name="Sanchez-Garcia M."/>
            <person name="Sanchez-Ramirez S."/>
            <person name="Szollosi G.J."/>
            <person name="Szarkandi J.G."/>
            <person name="Papp V."/>
            <person name="Albert L."/>
            <person name="Andreopoulos W."/>
            <person name="Angelini C."/>
            <person name="Antonin V."/>
            <person name="Barry K.W."/>
            <person name="Bougher N.L."/>
            <person name="Buchanan P."/>
            <person name="Buyck B."/>
            <person name="Bense V."/>
            <person name="Catcheside P."/>
            <person name="Chovatia M."/>
            <person name="Cooper J."/>
            <person name="Damon W."/>
            <person name="Desjardin D."/>
            <person name="Finy P."/>
            <person name="Geml J."/>
            <person name="Haridas S."/>
            <person name="Hughes K."/>
            <person name="Justo A."/>
            <person name="Karasinski D."/>
            <person name="Kautmanova I."/>
            <person name="Kiss B."/>
            <person name="Kocsube S."/>
            <person name="Kotiranta H."/>
            <person name="LaButti K.M."/>
            <person name="Lechner B.E."/>
            <person name="Liimatainen K."/>
            <person name="Lipzen A."/>
            <person name="Lukacs Z."/>
            <person name="Mihaltcheva S."/>
            <person name="Morgado L.N."/>
            <person name="Niskanen T."/>
            <person name="Noordeloos M.E."/>
            <person name="Ohm R.A."/>
            <person name="Ortiz-Santana B."/>
            <person name="Ovrebo C."/>
            <person name="Racz N."/>
            <person name="Riley R."/>
            <person name="Savchenko A."/>
            <person name="Shiryaev A."/>
            <person name="Soop K."/>
            <person name="Spirin V."/>
            <person name="Szebenyi C."/>
            <person name="Tomsovsky M."/>
            <person name="Tulloss R.E."/>
            <person name="Uehling J."/>
            <person name="Grigoriev I.V."/>
            <person name="Vagvolgyi C."/>
            <person name="Papp T."/>
            <person name="Martin F.M."/>
            <person name="Miettinen O."/>
            <person name="Hibbett D.S."/>
            <person name="Nagy L.G."/>
        </authorList>
    </citation>
    <scope>NUCLEOTIDE SEQUENCE [LARGE SCALE GENOMIC DNA]</scope>
    <source>
        <strain evidence="1 2">OMC1185</strain>
    </source>
</reference>
<accession>A0A5C3MZ53</accession>
<dbReference type="EMBL" id="ML213514">
    <property type="protein sequence ID" value="TFK50213.1"/>
    <property type="molecule type" value="Genomic_DNA"/>
</dbReference>
<proteinExistence type="predicted"/>
<evidence type="ECO:0000313" key="1">
    <source>
        <dbReference type="EMBL" id="TFK50213.1"/>
    </source>
</evidence>
<evidence type="ECO:0000313" key="2">
    <source>
        <dbReference type="Proteomes" id="UP000305948"/>
    </source>
</evidence>
<dbReference type="Proteomes" id="UP000305948">
    <property type="component" value="Unassembled WGS sequence"/>
</dbReference>